<dbReference type="EMBL" id="CP022685">
    <property type="protein sequence ID" value="ATL27786.1"/>
    <property type="molecule type" value="Genomic_DNA"/>
</dbReference>
<dbReference type="Proteomes" id="UP000221011">
    <property type="component" value="Chromosome"/>
</dbReference>
<dbReference type="InterPro" id="IPR001466">
    <property type="entry name" value="Beta-lactam-related"/>
</dbReference>
<dbReference type="Gene3D" id="3.40.710.10">
    <property type="entry name" value="DD-peptidase/beta-lactamase superfamily"/>
    <property type="match status" value="1"/>
</dbReference>
<dbReference type="KEGG" id="sfk:KY5_2768c"/>
<dbReference type="InterPro" id="IPR012338">
    <property type="entry name" value="Beta-lactam/transpept-like"/>
</dbReference>
<feature type="signal peptide" evidence="1">
    <location>
        <begin position="1"/>
        <end position="32"/>
    </location>
</feature>
<feature type="domain" description="Beta-lactamase-related" evidence="2">
    <location>
        <begin position="49"/>
        <end position="372"/>
    </location>
</feature>
<keyword evidence="1" id="KW-0732">Signal</keyword>
<evidence type="ECO:0000313" key="4">
    <source>
        <dbReference type="Proteomes" id="UP000221011"/>
    </source>
</evidence>
<evidence type="ECO:0000256" key="1">
    <source>
        <dbReference type="SAM" id="SignalP"/>
    </source>
</evidence>
<keyword evidence="3" id="KW-0645">Protease</keyword>
<dbReference type="RefSeq" id="WP_098242551.1">
    <property type="nucleotide sequence ID" value="NZ_CP022685.1"/>
</dbReference>
<dbReference type="PANTHER" id="PTHR46825">
    <property type="entry name" value="D-ALANYL-D-ALANINE-CARBOXYPEPTIDASE/ENDOPEPTIDASE AMPH"/>
    <property type="match status" value="1"/>
</dbReference>
<evidence type="ECO:0000259" key="2">
    <source>
        <dbReference type="Pfam" id="PF00144"/>
    </source>
</evidence>
<dbReference type="GO" id="GO:0009002">
    <property type="term" value="F:serine-type D-Ala-D-Ala carboxypeptidase activity"/>
    <property type="evidence" value="ECO:0007669"/>
    <property type="project" value="UniProtKB-EC"/>
</dbReference>
<sequence>MSVRRDRVRRGRVLGAAALLSTVTAMTAGALAAPASAAPGHDRHEATRRALDGIVAEGVPGVTAQARDKYGTWDAASGVGDLKRGTPRGKHDRFRVGSITKTFVATVLLQLQAEGRIDLDDTVGKWLPGVVEGNGHDGDAITVRQILNHTSGIFDYSTDEEFSRKVFGKEFFQHRYDTWTPEQLVNLAMRHKPDFAPGTDWKYSNTNYIVAGMIIKKVTGNAYGDEIKRRVIDPLHLNATTVPGTRATMPRPSSRAYGKLPLDPEAKVYDVTELNPSMGGSAGEIISDSDDLNRFYSALLGGRLLPKAELTEMKTVVPVGGRGGGYGLGISEMQLPCKGKVWGHDGGIHGSSSLALTTPDGRHSLALNMNGDWAGDLDPVVTAEFCGAEKKA</sequence>
<dbReference type="PANTHER" id="PTHR46825:SF7">
    <property type="entry name" value="D-ALANYL-D-ALANINE CARBOXYPEPTIDASE"/>
    <property type="match status" value="1"/>
</dbReference>
<dbReference type="SUPFAM" id="SSF56601">
    <property type="entry name" value="beta-lactamase/transpeptidase-like"/>
    <property type="match status" value="1"/>
</dbReference>
<keyword evidence="4" id="KW-1185">Reference proteome</keyword>
<dbReference type="EC" id="3.4.16.4" evidence="3"/>
<gene>
    <name evidence="3" type="ORF">KY5_2768c</name>
</gene>
<feature type="chain" id="PRO_5038622058" evidence="1">
    <location>
        <begin position="33"/>
        <end position="392"/>
    </location>
</feature>
<accession>A0A291Q8D9</accession>
<proteinExistence type="predicted"/>
<dbReference type="InterPro" id="IPR050491">
    <property type="entry name" value="AmpC-like"/>
</dbReference>
<organism evidence="3 4">
    <name type="scientific">Streptomyces formicae</name>
    <dbReference type="NCBI Taxonomy" id="1616117"/>
    <lineage>
        <taxon>Bacteria</taxon>
        <taxon>Bacillati</taxon>
        <taxon>Actinomycetota</taxon>
        <taxon>Actinomycetes</taxon>
        <taxon>Kitasatosporales</taxon>
        <taxon>Streptomycetaceae</taxon>
        <taxon>Streptomyces</taxon>
    </lineage>
</organism>
<reference evidence="3 4" key="1">
    <citation type="submission" date="2017-08" db="EMBL/GenBank/DDBJ databases">
        <title>Complete Genome Sequence of Streptomyces formicae KY5, the formicamycin producer.</title>
        <authorList>
            <person name="Holmes N.A."/>
            <person name="Devine R."/>
            <person name="Qin Z."/>
            <person name="Seipke R.F."/>
            <person name="Wilkinson B."/>
            <person name="Hutchings M.I."/>
        </authorList>
    </citation>
    <scope>NUCLEOTIDE SEQUENCE [LARGE SCALE GENOMIC DNA]</scope>
    <source>
        <strain evidence="3 4">KY5</strain>
    </source>
</reference>
<keyword evidence="3" id="KW-0121">Carboxypeptidase</keyword>
<dbReference type="AlphaFoldDB" id="A0A291Q8D9"/>
<keyword evidence="3" id="KW-0378">Hydrolase</keyword>
<evidence type="ECO:0000313" key="3">
    <source>
        <dbReference type="EMBL" id="ATL27786.1"/>
    </source>
</evidence>
<protein>
    <submittedName>
        <fullName evidence="3">D-alanyl-D-alanine carboxypeptidase</fullName>
        <ecNumber evidence="3">3.4.16.4</ecNumber>
    </submittedName>
</protein>
<name>A0A291Q8D9_9ACTN</name>
<dbReference type="Pfam" id="PF00144">
    <property type="entry name" value="Beta-lactamase"/>
    <property type="match status" value="1"/>
</dbReference>